<feature type="transmembrane region" description="Helical" evidence="5">
    <location>
        <begin position="166"/>
        <end position="182"/>
    </location>
</feature>
<keyword evidence="5" id="KW-0812">Transmembrane</keyword>
<evidence type="ECO:0000256" key="1">
    <source>
        <dbReference type="ARBA" id="ARBA00000085"/>
    </source>
</evidence>
<dbReference type="PANTHER" id="PTHR45339:SF5">
    <property type="entry name" value="HISTIDINE KINASE"/>
    <property type="match status" value="1"/>
</dbReference>
<name>A0ABZ0IY97_9BACT</name>
<dbReference type="SMART" id="SM00448">
    <property type="entry name" value="REC"/>
    <property type="match status" value="1"/>
</dbReference>
<feature type="transmembrane region" description="Helical" evidence="5">
    <location>
        <begin position="25"/>
        <end position="46"/>
    </location>
</feature>
<dbReference type="RefSeq" id="WP_317492224.1">
    <property type="nucleotide sequence ID" value="NZ_CP136051.1"/>
</dbReference>
<dbReference type="Gene3D" id="3.40.50.2300">
    <property type="match status" value="1"/>
</dbReference>
<dbReference type="CDD" id="cd17546">
    <property type="entry name" value="REC_hyHK_CKI1_RcsC-like"/>
    <property type="match status" value="1"/>
</dbReference>
<dbReference type="Gene3D" id="1.10.287.130">
    <property type="match status" value="1"/>
</dbReference>
<dbReference type="InterPro" id="IPR001789">
    <property type="entry name" value="Sig_transdc_resp-reg_receiver"/>
</dbReference>
<dbReference type="SMART" id="SM00388">
    <property type="entry name" value="HisKA"/>
    <property type="match status" value="1"/>
</dbReference>
<evidence type="ECO:0000313" key="9">
    <source>
        <dbReference type="Proteomes" id="UP001302349"/>
    </source>
</evidence>
<evidence type="ECO:0000256" key="4">
    <source>
        <dbReference type="PROSITE-ProRule" id="PRU00169"/>
    </source>
</evidence>
<dbReference type="InterPro" id="IPR036890">
    <property type="entry name" value="HATPase_C_sf"/>
</dbReference>
<dbReference type="SUPFAM" id="SSF52172">
    <property type="entry name" value="CheY-like"/>
    <property type="match status" value="1"/>
</dbReference>
<keyword evidence="8" id="KW-0547">Nucleotide-binding</keyword>
<dbReference type="Pfam" id="PF00512">
    <property type="entry name" value="HisKA"/>
    <property type="match status" value="1"/>
</dbReference>
<sequence>MKLLTKALRRILPTRDASRPIEERLFEITLCLTILTLLLWSSVGIFSQFNPTVLGIYLFALCFYSAVYFAVKKGISFRLTTSVYYISALLIISFGWLPSGGIRGAVMHMCVLIYISGLLVLPIRRYISFIISTICMVIIFVTIEYYHRDLAVPYTDYVNEWRDLSIAGVVMLVVMGFAFYIFKKEYLHDRAHLQQMNLELGAAKERAESADKAKSQFLATISHEMRTPLNGIVGLAELIEKTNLDKEQSELVKNLSTSSQILSGLITDVLDITMIENNRVTLQEDTFELKDVTKDISQLFYGFESVKTGKVSIDLVHASKSDIHLMGDLKRIRQILINLATNAVKFTPAGKVTIATTVVRKEDKTAIVLFKVDDTGIGIPKNQHPKVFSRFFKNETDLAVGGTGLGLSIAKSLTDLMHGKIWFYSTEGKGSSFYVELPLPLATHGEHSPAEKHIQPINFSELSVLVAEDVHINRLVMLKILKNIGITKIEVAEDGEQAVALASSQGFDFILMDVLMPRMDGIEATREIRRILLERKQSAPFIVAVTANATTEDENKCKEAGMVDFITKPFTTDILRAVFTRLWASA</sequence>
<dbReference type="PROSITE" id="PS50110">
    <property type="entry name" value="RESPONSE_REGULATORY"/>
    <property type="match status" value="1"/>
</dbReference>
<dbReference type="SMART" id="SM00387">
    <property type="entry name" value="HATPase_c"/>
    <property type="match status" value="1"/>
</dbReference>
<dbReference type="InterPro" id="IPR004358">
    <property type="entry name" value="Sig_transdc_His_kin-like_C"/>
</dbReference>
<proteinExistence type="predicted"/>
<dbReference type="CDD" id="cd16922">
    <property type="entry name" value="HATPase_EvgS-ArcB-TorS-like"/>
    <property type="match status" value="1"/>
</dbReference>
<feature type="domain" description="Response regulatory" evidence="7">
    <location>
        <begin position="463"/>
        <end position="583"/>
    </location>
</feature>
<dbReference type="InterPro" id="IPR011006">
    <property type="entry name" value="CheY-like_superfamily"/>
</dbReference>
<accession>A0ABZ0IY97</accession>
<keyword evidence="9" id="KW-1185">Reference proteome</keyword>
<dbReference type="SUPFAM" id="SSF55874">
    <property type="entry name" value="ATPase domain of HSP90 chaperone/DNA topoisomerase II/histidine kinase"/>
    <property type="match status" value="1"/>
</dbReference>
<gene>
    <name evidence="8" type="ORF">RT717_13275</name>
</gene>
<feature type="modified residue" description="4-aspartylphosphate" evidence="4">
    <location>
        <position position="513"/>
    </location>
</feature>
<dbReference type="InterPro" id="IPR005467">
    <property type="entry name" value="His_kinase_dom"/>
</dbReference>
<keyword evidence="5" id="KW-1133">Transmembrane helix</keyword>
<dbReference type="Gene3D" id="3.30.565.10">
    <property type="entry name" value="Histidine kinase-like ATPase, C-terminal domain"/>
    <property type="match status" value="1"/>
</dbReference>
<feature type="domain" description="Histidine kinase" evidence="6">
    <location>
        <begin position="220"/>
        <end position="441"/>
    </location>
</feature>
<feature type="transmembrane region" description="Helical" evidence="5">
    <location>
        <begin position="83"/>
        <end position="99"/>
    </location>
</feature>
<dbReference type="Proteomes" id="UP001302349">
    <property type="component" value="Chromosome"/>
</dbReference>
<feature type="transmembrane region" description="Helical" evidence="5">
    <location>
        <begin position="126"/>
        <end position="146"/>
    </location>
</feature>
<feature type="transmembrane region" description="Helical" evidence="5">
    <location>
        <begin position="52"/>
        <end position="71"/>
    </location>
</feature>
<dbReference type="EMBL" id="CP136051">
    <property type="protein sequence ID" value="WOK09611.1"/>
    <property type="molecule type" value="Genomic_DNA"/>
</dbReference>
<reference evidence="8 9" key="1">
    <citation type="journal article" date="2023" name="Microbiol. Resour. Announc.">
        <title>Complete Genome Sequence of Imperialibacter roseus strain P4T.</title>
        <authorList>
            <person name="Tizabi D.R."/>
            <person name="Bachvaroff T."/>
            <person name="Hill R.T."/>
        </authorList>
    </citation>
    <scope>NUCLEOTIDE SEQUENCE [LARGE SCALE GENOMIC DNA]</scope>
    <source>
        <strain evidence="8 9">P4T</strain>
    </source>
</reference>
<keyword evidence="8" id="KW-0067">ATP-binding</keyword>
<dbReference type="InterPro" id="IPR003661">
    <property type="entry name" value="HisK_dim/P_dom"/>
</dbReference>
<dbReference type="PANTHER" id="PTHR45339">
    <property type="entry name" value="HYBRID SIGNAL TRANSDUCTION HISTIDINE KINASE J"/>
    <property type="match status" value="1"/>
</dbReference>
<dbReference type="Pfam" id="PF02518">
    <property type="entry name" value="HATPase_c"/>
    <property type="match status" value="1"/>
</dbReference>
<comment type="catalytic activity">
    <reaction evidence="1">
        <text>ATP + protein L-histidine = ADP + protein N-phospho-L-histidine.</text>
        <dbReference type="EC" id="2.7.13.3"/>
    </reaction>
</comment>
<evidence type="ECO:0000256" key="2">
    <source>
        <dbReference type="ARBA" id="ARBA00012438"/>
    </source>
</evidence>
<dbReference type="SUPFAM" id="SSF47384">
    <property type="entry name" value="Homodimeric domain of signal transducing histidine kinase"/>
    <property type="match status" value="1"/>
</dbReference>
<dbReference type="GO" id="GO:0005524">
    <property type="term" value="F:ATP binding"/>
    <property type="evidence" value="ECO:0007669"/>
    <property type="project" value="UniProtKB-KW"/>
</dbReference>
<evidence type="ECO:0000259" key="7">
    <source>
        <dbReference type="PROSITE" id="PS50110"/>
    </source>
</evidence>
<keyword evidence="5" id="KW-0472">Membrane</keyword>
<evidence type="ECO:0000259" key="6">
    <source>
        <dbReference type="PROSITE" id="PS50109"/>
    </source>
</evidence>
<dbReference type="PRINTS" id="PR00344">
    <property type="entry name" value="BCTRLSENSOR"/>
</dbReference>
<keyword evidence="3 4" id="KW-0597">Phosphoprotein</keyword>
<protein>
    <recommendedName>
        <fullName evidence="2">histidine kinase</fullName>
        <ecNumber evidence="2">2.7.13.3</ecNumber>
    </recommendedName>
</protein>
<dbReference type="PROSITE" id="PS50109">
    <property type="entry name" value="HIS_KIN"/>
    <property type="match status" value="1"/>
</dbReference>
<evidence type="ECO:0000313" key="8">
    <source>
        <dbReference type="EMBL" id="WOK09611.1"/>
    </source>
</evidence>
<evidence type="ECO:0000256" key="3">
    <source>
        <dbReference type="ARBA" id="ARBA00022553"/>
    </source>
</evidence>
<organism evidence="8 9">
    <name type="scientific">Imperialibacter roseus</name>
    <dbReference type="NCBI Taxonomy" id="1324217"/>
    <lineage>
        <taxon>Bacteria</taxon>
        <taxon>Pseudomonadati</taxon>
        <taxon>Bacteroidota</taxon>
        <taxon>Cytophagia</taxon>
        <taxon>Cytophagales</taxon>
        <taxon>Flammeovirgaceae</taxon>
        <taxon>Imperialibacter</taxon>
    </lineage>
</organism>
<dbReference type="InterPro" id="IPR003594">
    <property type="entry name" value="HATPase_dom"/>
</dbReference>
<dbReference type="EC" id="2.7.13.3" evidence="2"/>
<evidence type="ECO:0000256" key="5">
    <source>
        <dbReference type="SAM" id="Phobius"/>
    </source>
</evidence>
<dbReference type="InterPro" id="IPR036097">
    <property type="entry name" value="HisK_dim/P_sf"/>
</dbReference>
<dbReference type="Pfam" id="PF00072">
    <property type="entry name" value="Response_reg"/>
    <property type="match status" value="1"/>
</dbReference>
<dbReference type="CDD" id="cd00082">
    <property type="entry name" value="HisKA"/>
    <property type="match status" value="1"/>
</dbReference>